<name>A0A8I1AHE7_THEIN</name>
<dbReference type="InterPro" id="IPR052339">
    <property type="entry name" value="Fe-S_Maturation_MIP18"/>
</dbReference>
<dbReference type="AlphaFoldDB" id="A0A8I1AHE7"/>
<dbReference type="PANTHER" id="PTHR42831">
    <property type="entry name" value="FE-S PROTEIN MATURATION AUXILIARY FACTOR YITW"/>
    <property type="match status" value="1"/>
</dbReference>
<protein>
    <submittedName>
        <fullName evidence="2">DUF59 domain-containing protein</fullName>
    </submittedName>
</protein>
<dbReference type="Gene3D" id="3.30.300.130">
    <property type="entry name" value="Fe-S cluster assembly (FSCA)"/>
    <property type="match status" value="1"/>
</dbReference>
<dbReference type="RefSeq" id="WP_181732560.1">
    <property type="nucleotide sequence ID" value="NZ_JACEIR010000009.1"/>
</dbReference>
<dbReference type="SUPFAM" id="SSF117916">
    <property type="entry name" value="Fe-S cluster assembly (FSCA) domain-like"/>
    <property type="match status" value="1"/>
</dbReference>
<dbReference type="InterPro" id="IPR002744">
    <property type="entry name" value="MIP18-like"/>
</dbReference>
<proteinExistence type="predicted"/>
<accession>A0A8I1AHE7</accession>
<reference evidence="2 3" key="1">
    <citation type="submission" date="2020-12" db="EMBL/GenBank/DDBJ databases">
        <title>WGS of Thermoactinomyces spp.</title>
        <authorList>
            <person name="Cheng K."/>
        </authorList>
    </citation>
    <scope>NUCLEOTIDE SEQUENCE [LARGE SCALE GENOMIC DNA]</scope>
    <source>
        <strain evidence="3">CICC 10671\DSM 43846</strain>
    </source>
</reference>
<feature type="domain" description="MIP18 family-like" evidence="1">
    <location>
        <begin position="5"/>
        <end position="77"/>
    </location>
</feature>
<evidence type="ECO:0000259" key="1">
    <source>
        <dbReference type="Pfam" id="PF01883"/>
    </source>
</evidence>
<evidence type="ECO:0000313" key="2">
    <source>
        <dbReference type="EMBL" id="MBH8596028.1"/>
    </source>
</evidence>
<dbReference type="EMBL" id="JAECVW010000008">
    <property type="protein sequence ID" value="MBH8596028.1"/>
    <property type="molecule type" value="Genomic_DNA"/>
</dbReference>
<dbReference type="InterPro" id="IPR034904">
    <property type="entry name" value="FSCA_dom_sf"/>
</dbReference>
<evidence type="ECO:0000313" key="3">
    <source>
        <dbReference type="Proteomes" id="UP000633619"/>
    </source>
</evidence>
<dbReference type="PANTHER" id="PTHR42831:SF1">
    <property type="entry name" value="FE-S PROTEIN MATURATION AUXILIARY FACTOR YITW"/>
    <property type="match status" value="1"/>
</dbReference>
<keyword evidence="3" id="KW-1185">Reference proteome</keyword>
<dbReference type="Pfam" id="PF01883">
    <property type="entry name" value="FeS_assembly_P"/>
    <property type="match status" value="1"/>
</dbReference>
<comment type="caution">
    <text evidence="2">The sequence shown here is derived from an EMBL/GenBank/DDBJ whole genome shotgun (WGS) entry which is preliminary data.</text>
</comment>
<gene>
    <name evidence="2" type="ORF">I8U20_11880</name>
</gene>
<dbReference type="Proteomes" id="UP000633619">
    <property type="component" value="Unassembled WGS sequence"/>
</dbReference>
<organism evidence="2 3">
    <name type="scientific">Thermoactinomyces intermedius</name>
    <dbReference type="NCBI Taxonomy" id="2024"/>
    <lineage>
        <taxon>Bacteria</taxon>
        <taxon>Bacillati</taxon>
        <taxon>Bacillota</taxon>
        <taxon>Bacilli</taxon>
        <taxon>Bacillales</taxon>
        <taxon>Thermoactinomycetaceae</taxon>
        <taxon>Thermoactinomyces</taxon>
    </lineage>
</organism>
<sequence>MCLTRETVIERLKEVYDPELGVNVMDLGLIYRMDIKNGHIFIEMTLTTPGCPLHDTIVNGVKSALNSLPSVESVEVNVVWDPPWTPEKISPEGREWLGF</sequence>